<evidence type="ECO:0000313" key="3">
    <source>
        <dbReference type="Proteomes" id="UP000198658"/>
    </source>
</evidence>
<keyword evidence="1" id="KW-0732">Signal</keyword>
<dbReference type="Proteomes" id="UP000198658">
    <property type="component" value="Unassembled WGS sequence"/>
</dbReference>
<proteinExistence type="predicted"/>
<protein>
    <submittedName>
        <fullName evidence="2">Uncharacterized protein</fullName>
    </submittedName>
</protein>
<evidence type="ECO:0000313" key="2">
    <source>
        <dbReference type="EMBL" id="SEA36442.1"/>
    </source>
</evidence>
<evidence type="ECO:0000256" key="1">
    <source>
        <dbReference type="SAM" id="SignalP"/>
    </source>
</evidence>
<organism evidence="2 3">
    <name type="scientific">Microbulbifer marinus</name>
    <dbReference type="NCBI Taxonomy" id="658218"/>
    <lineage>
        <taxon>Bacteria</taxon>
        <taxon>Pseudomonadati</taxon>
        <taxon>Pseudomonadota</taxon>
        <taxon>Gammaproteobacteria</taxon>
        <taxon>Cellvibrionales</taxon>
        <taxon>Microbulbiferaceae</taxon>
        <taxon>Microbulbifer</taxon>
    </lineage>
</organism>
<accession>A0A1H4ALB5</accession>
<feature type="chain" id="PRO_5011782530" evidence="1">
    <location>
        <begin position="20"/>
        <end position="181"/>
    </location>
</feature>
<reference evidence="3" key="1">
    <citation type="submission" date="2016-10" db="EMBL/GenBank/DDBJ databases">
        <authorList>
            <person name="Varghese N."/>
            <person name="Submissions S."/>
        </authorList>
    </citation>
    <scope>NUCLEOTIDE SEQUENCE [LARGE SCALE GENOMIC DNA]</scope>
    <source>
        <strain evidence="3">CGMCC 1.10657</strain>
    </source>
</reference>
<gene>
    <name evidence="2" type="ORF">SAMN05216562_2847</name>
</gene>
<keyword evidence="3" id="KW-1185">Reference proteome</keyword>
<dbReference type="EMBL" id="FNQO01000003">
    <property type="protein sequence ID" value="SEA36442.1"/>
    <property type="molecule type" value="Genomic_DNA"/>
</dbReference>
<name>A0A1H4ALB5_9GAMM</name>
<sequence length="181" mass="20544">MYAFRFLSFLLLNFAVSDAAQGVNITLSDQTLLRTNLAEARLITELDDYAIVAGRSCVDCDENTSIYLHKIPRPGNGVNGEQGDPQSADRYTYPGKYVDYESKQLVEKTRMFYGLCYEGQPSLLWLSEYRDGDGWVKAEYLILVGDDGLKHRYNENRQPSIFYIEDTKCVELPGITAETEP</sequence>
<dbReference type="AlphaFoldDB" id="A0A1H4ALB5"/>
<feature type="signal peptide" evidence="1">
    <location>
        <begin position="1"/>
        <end position="19"/>
    </location>
</feature>